<dbReference type="Gene3D" id="1.25.40.10">
    <property type="entry name" value="Tetratricopeptide repeat domain"/>
    <property type="match status" value="1"/>
</dbReference>
<dbReference type="SUPFAM" id="SSF46894">
    <property type="entry name" value="C-terminal effector domain of the bipartite response regulators"/>
    <property type="match status" value="1"/>
</dbReference>
<dbReference type="InterPro" id="IPR016032">
    <property type="entry name" value="Sig_transdc_resp-reg_C-effctor"/>
</dbReference>
<evidence type="ECO:0000313" key="6">
    <source>
        <dbReference type="EMBL" id="CAE7149280.1"/>
    </source>
</evidence>
<dbReference type="Pfam" id="PF00486">
    <property type="entry name" value="Trans_reg_C"/>
    <property type="match status" value="1"/>
</dbReference>
<dbReference type="SMART" id="SM00862">
    <property type="entry name" value="Trans_reg_C"/>
    <property type="match status" value="1"/>
</dbReference>
<dbReference type="Gene3D" id="3.40.50.10070">
    <property type="entry name" value="TolB, N-terminal domain"/>
    <property type="match status" value="1"/>
</dbReference>
<accession>A0A812IKW6</accession>
<dbReference type="Proteomes" id="UP000601435">
    <property type="component" value="Unassembled WGS sequence"/>
</dbReference>
<evidence type="ECO:0000256" key="3">
    <source>
        <dbReference type="SAM" id="MobiDB-lite"/>
    </source>
</evidence>
<keyword evidence="1 2" id="KW-0238">DNA-binding</keyword>
<feature type="domain" description="OmpR/PhoB-type" evidence="5">
    <location>
        <begin position="18"/>
        <end position="116"/>
    </location>
</feature>
<keyword evidence="4" id="KW-0812">Transmembrane</keyword>
<feature type="DNA-binding region" description="OmpR/PhoB-type" evidence="2">
    <location>
        <begin position="18"/>
        <end position="116"/>
    </location>
</feature>
<protein>
    <submittedName>
        <fullName evidence="6">Cya3 protein</fullName>
    </submittedName>
</protein>
<dbReference type="Gene3D" id="1.10.10.10">
    <property type="entry name" value="Winged helix-like DNA-binding domain superfamily/Winged helix DNA-binding domain"/>
    <property type="match status" value="1"/>
</dbReference>
<dbReference type="OrthoDB" id="10261550at2759"/>
<dbReference type="EMBL" id="CAJNJA010000001">
    <property type="protein sequence ID" value="CAE7149280.1"/>
    <property type="molecule type" value="Genomic_DNA"/>
</dbReference>
<dbReference type="GO" id="GO:0006355">
    <property type="term" value="P:regulation of DNA-templated transcription"/>
    <property type="evidence" value="ECO:0007669"/>
    <property type="project" value="InterPro"/>
</dbReference>
<gene>
    <name evidence="6" type="primary">cya3</name>
    <name evidence="6" type="ORF">SNEC2469_LOCUS102</name>
</gene>
<dbReference type="InterPro" id="IPR001867">
    <property type="entry name" value="OmpR/PhoB-type_DNA-bd"/>
</dbReference>
<feature type="region of interest" description="Disordered" evidence="3">
    <location>
        <begin position="1"/>
        <end position="30"/>
    </location>
</feature>
<name>A0A812IKW6_9DINO</name>
<proteinExistence type="predicted"/>
<evidence type="ECO:0000259" key="5">
    <source>
        <dbReference type="PROSITE" id="PS51755"/>
    </source>
</evidence>
<keyword evidence="7" id="KW-1185">Reference proteome</keyword>
<sequence length="665" mass="72113">MQENTVAKSVVNDSGGAPSAEQIGRVRADYETHTVTGPDGTITLEPKVMAVLRVLSALAPAVVSRESLIEQVWGGESGGDESLSRAISLLRKALGDRRGQHNYIETIPRRGYRLVAAVSPIEDVALQTMATRSGRSRLSWMVTAGLVVIALTGFFGLKLASDDGSAVLTPSPSRSVAVLPFADLSPAADHAYFAAGLAEEILNALTNIPELQVAGRTSSFAYAEKDADIRQIGSELGVNYVLEGAVRKDGEQLRITTQLVRADSGYHVWSRTFDGQVGSVFDFQENIARAIADALEISLAPERTARLVPALTQSQPAYDAFLQGRSLARRFGPEGKQRAAALLEQAVQLDPQFAIAWAELARTQLFLPVSFPELRRTPYVAAARDAVQRALAINPGLAMGHYVNGLIQEFELQYDDALASFSRAHQLDPGNPFLMSRYGYFLTLIGHPDEGAELMTRGLRLDPTDAAALGNLGVARLAQGDVAAALQLMQRSYDLGFAPMGPMLAKILWAHGDKAAATDIWLQSRESLAGRYLPELETEEGWARLGRLTLEGDAVEREWVTDVLQRYFAQPDARANAYRLGVMVDAGLTAEAFLLLQEKPFPISAGFVAWVWVAVGESAAPSTDAGFPQFARNIGLVEAWEEFGWPARCTNLPAVGESELQFWCE</sequence>
<dbReference type="GO" id="GO:0000160">
    <property type="term" value="P:phosphorelay signal transduction system"/>
    <property type="evidence" value="ECO:0007669"/>
    <property type="project" value="InterPro"/>
</dbReference>
<keyword evidence="4" id="KW-0472">Membrane</keyword>
<dbReference type="GO" id="GO:0003677">
    <property type="term" value="F:DNA binding"/>
    <property type="evidence" value="ECO:0007669"/>
    <property type="project" value="UniProtKB-UniRule"/>
</dbReference>
<dbReference type="AlphaFoldDB" id="A0A812IKW6"/>
<evidence type="ECO:0000313" key="7">
    <source>
        <dbReference type="Proteomes" id="UP000601435"/>
    </source>
</evidence>
<reference evidence="6" key="1">
    <citation type="submission" date="2021-02" db="EMBL/GenBank/DDBJ databases">
        <authorList>
            <person name="Dougan E. K."/>
            <person name="Rhodes N."/>
            <person name="Thang M."/>
            <person name="Chan C."/>
        </authorList>
    </citation>
    <scope>NUCLEOTIDE SEQUENCE</scope>
</reference>
<evidence type="ECO:0000256" key="2">
    <source>
        <dbReference type="PROSITE-ProRule" id="PRU01091"/>
    </source>
</evidence>
<feature type="transmembrane region" description="Helical" evidence="4">
    <location>
        <begin position="138"/>
        <end position="157"/>
    </location>
</feature>
<dbReference type="PROSITE" id="PS51755">
    <property type="entry name" value="OMPR_PHOB"/>
    <property type="match status" value="1"/>
</dbReference>
<dbReference type="InterPro" id="IPR011990">
    <property type="entry name" value="TPR-like_helical_dom_sf"/>
</dbReference>
<evidence type="ECO:0000256" key="4">
    <source>
        <dbReference type="SAM" id="Phobius"/>
    </source>
</evidence>
<comment type="caution">
    <text evidence="6">The sequence shown here is derived from an EMBL/GenBank/DDBJ whole genome shotgun (WGS) entry which is preliminary data.</text>
</comment>
<keyword evidence="4" id="KW-1133">Transmembrane helix</keyword>
<dbReference type="InterPro" id="IPR036388">
    <property type="entry name" value="WH-like_DNA-bd_sf"/>
</dbReference>
<organism evidence="6 7">
    <name type="scientific">Symbiodinium necroappetens</name>
    <dbReference type="NCBI Taxonomy" id="1628268"/>
    <lineage>
        <taxon>Eukaryota</taxon>
        <taxon>Sar</taxon>
        <taxon>Alveolata</taxon>
        <taxon>Dinophyceae</taxon>
        <taxon>Suessiales</taxon>
        <taxon>Symbiodiniaceae</taxon>
        <taxon>Symbiodinium</taxon>
    </lineage>
</organism>
<dbReference type="CDD" id="cd00383">
    <property type="entry name" value="trans_reg_C"/>
    <property type="match status" value="1"/>
</dbReference>
<evidence type="ECO:0000256" key="1">
    <source>
        <dbReference type="ARBA" id="ARBA00023125"/>
    </source>
</evidence>
<dbReference type="SUPFAM" id="SSF48452">
    <property type="entry name" value="TPR-like"/>
    <property type="match status" value="1"/>
</dbReference>